<gene>
    <name evidence="1" type="ORF">FWK35_00036462</name>
</gene>
<proteinExistence type="predicted"/>
<organism evidence="1 2">
    <name type="scientific">Aphis craccivora</name>
    <name type="common">Cowpea aphid</name>
    <dbReference type="NCBI Taxonomy" id="307492"/>
    <lineage>
        <taxon>Eukaryota</taxon>
        <taxon>Metazoa</taxon>
        <taxon>Ecdysozoa</taxon>
        <taxon>Arthropoda</taxon>
        <taxon>Hexapoda</taxon>
        <taxon>Insecta</taxon>
        <taxon>Pterygota</taxon>
        <taxon>Neoptera</taxon>
        <taxon>Paraneoptera</taxon>
        <taxon>Hemiptera</taxon>
        <taxon>Sternorrhyncha</taxon>
        <taxon>Aphidomorpha</taxon>
        <taxon>Aphidoidea</taxon>
        <taxon>Aphididae</taxon>
        <taxon>Aphidini</taxon>
        <taxon>Aphis</taxon>
        <taxon>Aphis</taxon>
    </lineage>
</organism>
<name>A0A6G0VTC4_APHCR</name>
<evidence type="ECO:0000313" key="2">
    <source>
        <dbReference type="Proteomes" id="UP000478052"/>
    </source>
</evidence>
<reference evidence="1 2" key="1">
    <citation type="submission" date="2019-08" db="EMBL/GenBank/DDBJ databases">
        <title>Whole genome of Aphis craccivora.</title>
        <authorList>
            <person name="Voronova N.V."/>
            <person name="Shulinski R.S."/>
            <person name="Bandarenka Y.V."/>
            <person name="Zhorov D.G."/>
            <person name="Warner D."/>
        </authorList>
    </citation>
    <scope>NUCLEOTIDE SEQUENCE [LARGE SCALE GENOMIC DNA]</scope>
    <source>
        <strain evidence="1">180601</strain>
        <tissue evidence="1">Whole Body</tissue>
    </source>
</reference>
<dbReference type="EMBL" id="VUJU01012101">
    <property type="protein sequence ID" value="KAF0708718.1"/>
    <property type="molecule type" value="Genomic_DNA"/>
</dbReference>
<keyword evidence="2" id="KW-1185">Reference proteome</keyword>
<dbReference type="AlphaFoldDB" id="A0A6G0VTC4"/>
<dbReference type="Proteomes" id="UP000478052">
    <property type="component" value="Unassembled WGS sequence"/>
</dbReference>
<comment type="caution">
    <text evidence="1">The sequence shown here is derived from an EMBL/GenBank/DDBJ whole genome shotgun (WGS) entry which is preliminary data.</text>
</comment>
<evidence type="ECO:0000313" key="1">
    <source>
        <dbReference type="EMBL" id="KAF0708718.1"/>
    </source>
</evidence>
<sequence length="255" mass="29283">MVLEIDPHESAKRYVSSRRHHIRVILLSIRDRFWQPFKSLINPADRESRGIMPIVPVRTIVYWCGTHGVNGNPSEWDDSFPPIFSCDLKYLFSRITCIVDIMTNKLSTRTRNCDHTLHTVVYMRRRTAVRGRNCCDPSVRVTVRGAWVLYIPPSNLFPHVVFDGGGRSRRSVRSNRERAMSIASMSCVSQYLGRRLHQLLFLANTANTFIRTSTHSVMAGFAVGRLSMCVMRLIIVLRNVKSGVCPHLYYYPPIT</sequence>
<accession>A0A6G0VTC4</accession>
<protein>
    <submittedName>
        <fullName evidence="1">Uncharacterized protein</fullName>
    </submittedName>
</protein>